<proteinExistence type="predicted"/>
<gene>
    <name evidence="1" type="ORF">S03H2_26084</name>
</gene>
<dbReference type="EMBL" id="BARU01014980">
    <property type="protein sequence ID" value="GAH38938.1"/>
    <property type="molecule type" value="Genomic_DNA"/>
</dbReference>
<feature type="non-terminal residue" evidence="1">
    <location>
        <position position="1"/>
    </location>
</feature>
<name>X1H0Y6_9ZZZZ</name>
<dbReference type="AlphaFoldDB" id="X1H0Y6"/>
<accession>X1H0Y6</accession>
<feature type="non-terminal residue" evidence="1">
    <location>
        <position position="127"/>
    </location>
</feature>
<sequence>GLTDDLLLRTPHIPTDYWNPAYKVDKDIPKKSFISYTKELSNSLLVAAGKKVLRKKQQELSREEGTYYLLKELLDKYWFQTKDIKDKKLRNYYLYLIERELYGLLFLTGHRFKDRMGLNDFLRGNIL</sequence>
<organism evidence="1">
    <name type="scientific">marine sediment metagenome</name>
    <dbReference type="NCBI Taxonomy" id="412755"/>
    <lineage>
        <taxon>unclassified sequences</taxon>
        <taxon>metagenomes</taxon>
        <taxon>ecological metagenomes</taxon>
    </lineage>
</organism>
<reference evidence="1" key="1">
    <citation type="journal article" date="2014" name="Front. Microbiol.">
        <title>High frequency of phylogenetically diverse reductive dehalogenase-homologous genes in deep subseafloor sedimentary metagenomes.</title>
        <authorList>
            <person name="Kawai M."/>
            <person name="Futagami T."/>
            <person name="Toyoda A."/>
            <person name="Takaki Y."/>
            <person name="Nishi S."/>
            <person name="Hori S."/>
            <person name="Arai W."/>
            <person name="Tsubouchi T."/>
            <person name="Morono Y."/>
            <person name="Uchiyama I."/>
            <person name="Ito T."/>
            <person name="Fujiyama A."/>
            <person name="Inagaki F."/>
            <person name="Takami H."/>
        </authorList>
    </citation>
    <scope>NUCLEOTIDE SEQUENCE</scope>
    <source>
        <strain evidence="1">Expedition CK06-06</strain>
    </source>
</reference>
<evidence type="ECO:0000313" key="1">
    <source>
        <dbReference type="EMBL" id="GAH38938.1"/>
    </source>
</evidence>
<comment type="caution">
    <text evidence="1">The sequence shown here is derived from an EMBL/GenBank/DDBJ whole genome shotgun (WGS) entry which is preliminary data.</text>
</comment>
<protein>
    <submittedName>
        <fullName evidence="1">Uncharacterized protein</fullName>
    </submittedName>
</protein>